<evidence type="ECO:0000256" key="2">
    <source>
        <dbReference type="ARBA" id="ARBA00023125"/>
    </source>
</evidence>
<keyword evidence="3" id="KW-0804">Transcription</keyword>
<dbReference type="SUPFAM" id="SSF46785">
    <property type="entry name" value="Winged helix' DNA-binding domain"/>
    <property type="match status" value="1"/>
</dbReference>
<dbReference type="RefSeq" id="WP_172241248.1">
    <property type="nucleotide sequence ID" value="NZ_JABFDP010000031.1"/>
</dbReference>
<reference evidence="7" key="1">
    <citation type="journal article" date="2021" name="ISME J.">
        <title>Evolutionary origin and ecological implication of a unique nif island in free-living Bradyrhizobium lineages.</title>
        <authorList>
            <person name="Tao J."/>
        </authorList>
    </citation>
    <scope>NUCLEOTIDE SEQUENCE [LARGE SCALE GENOMIC DNA]</scope>
    <source>
        <strain evidence="7">SZCCT0094</strain>
    </source>
</reference>
<dbReference type="InterPro" id="IPR036388">
    <property type="entry name" value="WH-like_DNA-bd_sf"/>
</dbReference>
<accession>A0ABS5GFT2</accession>
<proteinExistence type="predicted"/>
<feature type="domain" description="IclR-ED" evidence="5">
    <location>
        <begin position="75"/>
        <end position="260"/>
    </location>
</feature>
<dbReference type="InterPro" id="IPR050707">
    <property type="entry name" value="HTH_MetabolicPath_Reg"/>
</dbReference>
<gene>
    <name evidence="6" type="ORF">JQ619_30985</name>
</gene>
<organism evidence="6 7">
    <name type="scientific">Bradyrhizobium denitrificans</name>
    <dbReference type="NCBI Taxonomy" id="2734912"/>
    <lineage>
        <taxon>Bacteria</taxon>
        <taxon>Pseudomonadati</taxon>
        <taxon>Pseudomonadota</taxon>
        <taxon>Alphaproteobacteria</taxon>
        <taxon>Hyphomicrobiales</taxon>
        <taxon>Nitrobacteraceae</taxon>
        <taxon>Bradyrhizobium</taxon>
    </lineage>
</organism>
<dbReference type="Gene3D" id="1.10.10.10">
    <property type="entry name" value="Winged helix-like DNA-binding domain superfamily/Winged helix DNA-binding domain"/>
    <property type="match status" value="1"/>
</dbReference>
<protein>
    <submittedName>
        <fullName evidence="6">IclR family transcriptional regulator</fullName>
    </submittedName>
</protein>
<keyword evidence="1" id="KW-0805">Transcription regulation</keyword>
<dbReference type="SMART" id="SM00346">
    <property type="entry name" value="HTH_ICLR"/>
    <property type="match status" value="1"/>
</dbReference>
<dbReference type="InterPro" id="IPR014757">
    <property type="entry name" value="Tscrpt_reg_IclR_C"/>
</dbReference>
<name>A0ABS5GFT2_9BRAD</name>
<dbReference type="PROSITE" id="PS51078">
    <property type="entry name" value="ICLR_ED"/>
    <property type="match status" value="1"/>
</dbReference>
<keyword evidence="2" id="KW-0238">DNA-binding</keyword>
<dbReference type="InterPro" id="IPR029016">
    <property type="entry name" value="GAF-like_dom_sf"/>
</dbReference>
<dbReference type="PANTHER" id="PTHR30136:SF34">
    <property type="entry name" value="TRANSCRIPTIONAL REGULATOR"/>
    <property type="match status" value="1"/>
</dbReference>
<dbReference type="InterPro" id="IPR005471">
    <property type="entry name" value="Tscrpt_reg_IclR_N"/>
</dbReference>
<dbReference type="Pfam" id="PF09339">
    <property type="entry name" value="HTH_IclR"/>
    <property type="match status" value="1"/>
</dbReference>
<sequence>MDEDSKACKSVVQSLAKGFQVLNAFTSEEPELVLADVARRAALDKGTTFRLLNTLVMLGYVEKVGDTRRFRLTLKCLDLGFNAIARSELRDQARPILRSLVGEMNEAASLAVLDGSDIVYVERIQAGLVRLGVDVRIGSRAPVYSTAVGQALLSLLPVETQVAVLEAQPRIKRTETTITDLDALLQRLRQVKAAGYALSNQENAPGLCVLAAPVIDRDGVPLAAISVAAPTMRISAEAFERMGVAPLLRTAAQLSRALEAMGGAVATVSNR</sequence>
<evidence type="ECO:0000256" key="3">
    <source>
        <dbReference type="ARBA" id="ARBA00023163"/>
    </source>
</evidence>
<dbReference type="Proteomes" id="UP001314635">
    <property type="component" value="Unassembled WGS sequence"/>
</dbReference>
<evidence type="ECO:0000256" key="1">
    <source>
        <dbReference type="ARBA" id="ARBA00023015"/>
    </source>
</evidence>
<evidence type="ECO:0000313" key="6">
    <source>
        <dbReference type="EMBL" id="MBR1140193.1"/>
    </source>
</evidence>
<dbReference type="PANTHER" id="PTHR30136">
    <property type="entry name" value="HELIX-TURN-HELIX TRANSCRIPTIONAL REGULATOR, ICLR FAMILY"/>
    <property type="match status" value="1"/>
</dbReference>
<evidence type="ECO:0000313" key="7">
    <source>
        <dbReference type="Proteomes" id="UP001314635"/>
    </source>
</evidence>
<dbReference type="Gene3D" id="3.30.450.40">
    <property type="match status" value="1"/>
</dbReference>
<keyword evidence="7" id="KW-1185">Reference proteome</keyword>
<dbReference type="PROSITE" id="PS51077">
    <property type="entry name" value="HTH_ICLR"/>
    <property type="match status" value="1"/>
</dbReference>
<dbReference type="Pfam" id="PF01614">
    <property type="entry name" value="IclR_C"/>
    <property type="match status" value="1"/>
</dbReference>
<feature type="domain" description="HTH iclR-type" evidence="4">
    <location>
        <begin position="12"/>
        <end position="74"/>
    </location>
</feature>
<dbReference type="InterPro" id="IPR036390">
    <property type="entry name" value="WH_DNA-bd_sf"/>
</dbReference>
<dbReference type="EMBL" id="JAFCLK010000037">
    <property type="protein sequence ID" value="MBR1140193.1"/>
    <property type="molecule type" value="Genomic_DNA"/>
</dbReference>
<dbReference type="SUPFAM" id="SSF55781">
    <property type="entry name" value="GAF domain-like"/>
    <property type="match status" value="1"/>
</dbReference>
<comment type="caution">
    <text evidence="6">The sequence shown here is derived from an EMBL/GenBank/DDBJ whole genome shotgun (WGS) entry which is preliminary data.</text>
</comment>
<evidence type="ECO:0000259" key="4">
    <source>
        <dbReference type="PROSITE" id="PS51077"/>
    </source>
</evidence>
<evidence type="ECO:0000259" key="5">
    <source>
        <dbReference type="PROSITE" id="PS51078"/>
    </source>
</evidence>